<evidence type="ECO:0000313" key="1">
    <source>
        <dbReference type="EMBL" id="MBB2989672.1"/>
    </source>
</evidence>
<comment type="caution">
    <text evidence="1">The sequence shown here is derived from an EMBL/GenBank/DDBJ whole genome shotgun (WGS) entry which is preliminary data.</text>
</comment>
<name>A0A839Q8X5_MYCIR</name>
<dbReference type="EMBL" id="JACHVU010000002">
    <property type="protein sequence ID" value="MBB2989672.1"/>
    <property type="molecule type" value="Genomic_DNA"/>
</dbReference>
<dbReference type="Proteomes" id="UP000550501">
    <property type="component" value="Unassembled WGS sequence"/>
</dbReference>
<reference evidence="1 2" key="1">
    <citation type="submission" date="2020-08" db="EMBL/GenBank/DDBJ databases">
        <title>The Agave Microbiome: Exploring the role of microbial communities in plant adaptations to desert environments.</title>
        <authorList>
            <person name="Partida-Martinez L.P."/>
        </authorList>
    </citation>
    <scope>NUCLEOTIDE SEQUENCE [LARGE SCALE GENOMIC DNA]</scope>
    <source>
        <strain evidence="1 2">AT2.18</strain>
    </source>
</reference>
<keyword evidence="2" id="KW-1185">Reference proteome</keyword>
<protein>
    <submittedName>
        <fullName evidence="1">Vancomycin resistance protein YoaR</fullName>
    </submittedName>
</protein>
<sequence>MVDIERAAAVINGTVVASGETFGLTCPYPRNAANGCIDADEHGR</sequence>
<dbReference type="AlphaFoldDB" id="A0A839Q8X5"/>
<accession>A0A839Q8X5</accession>
<evidence type="ECO:0000313" key="2">
    <source>
        <dbReference type="Proteomes" id="UP000550501"/>
    </source>
</evidence>
<dbReference type="RefSeq" id="WP_221193063.1">
    <property type="nucleotide sequence ID" value="NZ_JACHVU010000002.1"/>
</dbReference>
<organism evidence="1 2">
    <name type="scientific">Mycolicibacterium iranicum</name>
    <name type="common">Mycobacterium iranicum</name>
    <dbReference type="NCBI Taxonomy" id="912594"/>
    <lineage>
        <taxon>Bacteria</taxon>
        <taxon>Bacillati</taxon>
        <taxon>Actinomycetota</taxon>
        <taxon>Actinomycetes</taxon>
        <taxon>Mycobacteriales</taxon>
        <taxon>Mycobacteriaceae</taxon>
        <taxon>Mycolicibacterium</taxon>
    </lineage>
</organism>
<proteinExistence type="predicted"/>
<gene>
    <name evidence="1" type="ORF">FHR72_001135</name>
</gene>